<dbReference type="GO" id="GO:0005634">
    <property type="term" value="C:nucleus"/>
    <property type="evidence" value="ECO:0007669"/>
    <property type="project" value="UniProtKB-SubCell"/>
</dbReference>
<dbReference type="SUPFAM" id="SSF48726">
    <property type="entry name" value="Immunoglobulin"/>
    <property type="match status" value="17"/>
</dbReference>
<proteinExistence type="inferred from homology"/>
<feature type="domain" description="Ig-like" evidence="10">
    <location>
        <begin position="1206"/>
        <end position="1372"/>
    </location>
</feature>
<evidence type="ECO:0000256" key="5">
    <source>
        <dbReference type="ARBA" id="ARBA00022553"/>
    </source>
</evidence>
<feature type="domain" description="Ig-like" evidence="10">
    <location>
        <begin position="300"/>
        <end position="386"/>
    </location>
</feature>
<evidence type="ECO:0000256" key="4">
    <source>
        <dbReference type="ARBA" id="ARBA00022490"/>
    </source>
</evidence>
<keyword evidence="6" id="KW-0677">Repeat</keyword>
<dbReference type="InterPro" id="IPR007110">
    <property type="entry name" value="Ig-like_dom"/>
</dbReference>
<dbReference type="OMA" id="KAEVRWY"/>
<evidence type="ECO:0000256" key="7">
    <source>
        <dbReference type="ARBA" id="ARBA00023157"/>
    </source>
</evidence>
<keyword evidence="8" id="KW-0539">Nucleus</keyword>
<dbReference type="FunFam" id="2.60.40.10:FF:002420">
    <property type="entry name" value="Obscurin-like 1b"/>
    <property type="match status" value="1"/>
</dbReference>
<evidence type="ECO:0000256" key="1">
    <source>
        <dbReference type="ARBA" id="ARBA00004123"/>
    </source>
</evidence>
<feature type="domain" description="Ig-like" evidence="10">
    <location>
        <begin position="1109"/>
        <end position="1193"/>
    </location>
</feature>
<name>G3PMR6_GASAC</name>
<dbReference type="PANTHER" id="PTHR35971">
    <property type="entry name" value="SI:DKEY-31G6.6"/>
    <property type="match status" value="1"/>
</dbReference>
<evidence type="ECO:0000256" key="6">
    <source>
        <dbReference type="ARBA" id="ARBA00022737"/>
    </source>
</evidence>
<feature type="domain" description="Ig-like" evidence="10">
    <location>
        <begin position="1022"/>
        <end position="1060"/>
    </location>
</feature>
<dbReference type="Bgee" id="ENSGACG00000014323">
    <property type="expression patterns" value="Expressed in heart and 2 other cell types or tissues"/>
</dbReference>
<dbReference type="InterPro" id="IPR013098">
    <property type="entry name" value="Ig_I-set"/>
</dbReference>
<feature type="domain" description="Ig-like" evidence="10">
    <location>
        <begin position="1459"/>
        <end position="1543"/>
    </location>
</feature>
<sequence>MDIFGGAPRVLGYPRPVVANSGSDATLKCQIGGDPRPDVIWERKNIQIVSDEHHKLSEDGNAYLLTITGVTLQDAGQYICKAKNSIGETYAAACLKVEGEPQPQEGGPRFLIKPLSLRVDRGEDAAFSCKMWGTPLPEVTWEKDGKRLSDIFESAHFSVSSQDAGWFQLKIYRTRMPDKGVYTCRAANCHGEALAGAVLLVEPVPEREEASKAKKFAVAEGKHAKFRCFVTGKPKPEIIWKKDGVPLEPGRRHLIFEDREGYYTLKVLYCKGQDSGLYVCAASNALGNTLSAVHLSVKGPAVRFRRPLKDAEVRERDVAVLECEVPDESLPSAWYLEDQRLMPSSKYGMEQKGATRRLTIHDVGTDDDGVYLCEMPDGAKSIAELSVKGTIVRKLPRKLEVLEGENAVFCVEVENEDLEIHWFKDGLKLHETHQTILKSFGKTHILVFVDVAYQDSGVVTFVAGRSKTSSRLKVKATRHSPPICPAGVNMDVERPNSTLLTWVPAPNSQTSTRSIFVVERQEVGSPEWHKCFTSESAASAEITGDSVPCEGNYRFRVCCINKYGRSGHVEFPQAVHLAPGPKICSRLKGCEVVEGEDAPFSIELSTPMVGTWFLNSSQLQHGGRYSIQQSGTQHSLVIRDASATEDTAEVTFIANGVRDSAVLTVKQPPVMIVEPKDDIVLESFISEKIQLQCELSRSSGKVRWFKDGQEVEGGDNIQLMCEGPYRRLTILSRSVEDGGEYVCETDGDSVFFQLSVKEPLVKIVSPSESELELTHPVTERLELNCQISQADAPVRWYKDGLEVEEGQNFILEVDGAQRRLVIPMSTVDDTGEYVCDTEDDSVTFLVTIAGINKCLAGEQIVLEIQVSRSSAEVVWRLNGREVEESSNVTITEDGLIHRLTIHCPNPDDSGKYTCDAVDDKIDFEVKVSEPPTKILRKTEIKTNLRSMMSDDIVLECELSRANGVTKWYKDNCRLEGNERFCEEEEGAFRSLVILNAELGDSGEYFLDAGDDNISFHVTVQEPPVTIVGNSNNSDNQEMEEGEDLILACEVSRANAPVQWYCNDRLLASDSRTNIESYGFKVKTHTEACRDDYQHYYSIPFRLSFSIKEPAVKFVNKEEDVVLTGYEAEGVTLTSYVSKESAQVRWMKNWTPVEGERTRALTEGYKRTLTIEPLRRSDAGEYTCDANTDQVHFSLLVKELHNTTVLEGEDATFKCVVSPEDVQLAWLMDNEAIPLGDRFQANQNGLCHTLVVKKCQMLDCSKITAEAEGQMSKASLKVQEAQVMFTKKMEAVMAEEFGDATLETEISLEIGEVQWMRQGVVIQPGPRHTLAQSGCKRSLIIQNLNLSDRGTYRCETLHDRTQVKLNVEPRKISVRKGLTDQETVERETASFEVELSHTDVEGIWQKDGIRVKPNNQWRVSTNGLVHSLTLSNLTLEDTGTIVFSAEGMRTAARLTVKETPVSILRTLADVRVEEELPTTLECEFSRQNIEVKWLKNGAELKPGSNCRIYSMGRKRFCQIMSCSRSDSGTYTCDTGDINTSCSLEVYEHTVEIVHDLEDLYIKEDQNAVFMCEVSLENVAGEWYKDGHKIRPTSSIKIRTEGTKHFLLMCNVTAEDAGEIRFVAKDVESTASLEVEELPVCIVKPLRDRTALEKHRVILECTVSTPRSSAVWYKGSEELVPSDRVEILADGCSHKLVIQQVAVQDEGTYSVEVGEHTCKAKLMVEGMLGTQDLFVAILMYYNKVKCTSLLCILP</sequence>
<dbReference type="InterPro" id="IPR036116">
    <property type="entry name" value="FN3_sf"/>
</dbReference>
<dbReference type="FunFam" id="2.60.40.10:FF:000241">
    <property type="entry name" value="obscurin-like protein 1 isoform X2"/>
    <property type="match status" value="2"/>
</dbReference>
<keyword evidence="7" id="KW-1015">Disulfide bond</keyword>
<dbReference type="InterPro" id="IPR003599">
    <property type="entry name" value="Ig_sub"/>
</dbReference>
<dbReference type="AlphaFoldDB" id="G3PMR6"/>
<dbReference type="FunFam" id="2.60.40.10:FF:001084">
    <property type="entry name" value="obscurin-like isoform X3"/>
    <property type="match status" value="3"/>
</dbReference>
<dbReference type="FunFam" id="2.60.40.10:FF:000211">
    <property type="entry name" value="Obscurin-like protein 1"/>
    <property type="match status" value="4"/>
</dbReference>
<dbReference type="Ensembl" id="ENSGACT00000018937.2">
    <property type="protein sequence ID" value="ENSGACP00000018899.2"/>
    <property type="gene ID" value="ENSGACG00000014323.2"/>
</dbReference>
<feature type="domain" description="Ig-like" evidence="10">
    <location>
        <begin position="668"/>
        <end position="755"/>
    </location>
</feature>
<reference evidence="12" key="2">
    <citation type="submission" date="2025-08" db="UniProtKB">
        <authorList>
            <consortium name="Ensembl"/>
        </authorList>
    </citation>
    <scope>IDENTIFICATION</scope>
</reference>
<feature type="domain" description="Ig-like" evidence="10">
    <location>
        <begin position="1637"/>
        <end position="1711"/>
    </location>
</feature>
<dbReference type="FunFam" id="2.60.40.10:FF:000464">
    <property type="entry name" value="Putative obscurin-like protein 1"/>
    <property type="match status" value="1"/>
</dbReference>
<dbReference type="FunFam" id="2.60.40.10:FF:001752">
    <property type="entry name" value="obscurin-like isoform X3"/>
    <property type="match status" value="1"/>
</dbReference>
<comment type="similarity">
    <text evidence="3">Belongs to the protein kinase superfamily. CAMK Ser/Thr protein kinase family.</text>
</comment>
<feature type="domain" description="Ig-like" evidence="10">
    <location>
        <begin position="205"/>
        <end position="296"/>
    </location>
</feature>
<feature type="domain" description="Ig-like" evidence="10">
    <location>
        <begin position="759"/>
        <end position="847"/>
    </location>
</feature>
<dbReference type="Proteomes" id="UP000007635">
    <property type="component" value="Chromosome I"/>
</dbReference>
<keyword evidence="5" id="KW-0597">Phosphoprotein</keyword>
<protein>
    <submittedName>
        <fullName evidence="12">Obscurin like cytoskeletal adaptor 1a</fullName>
    </submittedName>
</protein>
<dbReference type="SMART" id="SM00408">
    <property type="entry name" value="IGc2"/>
    <property type="match status" value="10"/>
</dbReference>
<dbReference type="Gene3D" id="2.60.40.10">
    <property type="entry name" value="Immunoglobulins"/>
    <property type="match status" value="19"/>
</dbReference>
<dbReference type="Pfam" id="PF07679">
    <property type="entry name" value="I-set"/>
    <property type="match status" value="14"/>
</dbReference>
<dbReference type="InterPro" id="IPR003961">
    <property type="entry name" value="FN3_dom"/>
</dbReference>
<keyword evidence="9" id="KW-0393">Immunoglobulin domain</keyword>
<evidence type="ECO:0000256" key="3">
    <source>
        <dbReference type="ARBA" id="ARBA00006692"/>
    </source>
</evidence>
<evidence type="ECO:0000256" key="2">
    <source>
        <dbReference type="ARBA" id="ARBA00004496"/>
    </source>
</evidence>
<dbReference type="PROSITE" id="PS50853">
    <property type="entry name" value="FN3"/>
    <property type="match status" value="1"/>
</dbReference>
<dbReference type="FunFam" id="2.60.40.10:FF:000050">
    <property type="entry name" value="Titin isoform B"/>
    <property type="match status" value="1"/>
</dbReference>
<dbReference type="STRING" id="69293.ENSGACP00000018899"/>
<accession>G3PMR6</accession>
<dbReference type="GeneTree" id="ENSGT00940000156702"/>
<dbReference type="eggNOG" id="KOG0613">
    <property type="taxonomic scope" value="Eukaryota"/>
</dbReference>
<dbReference type="InterPro" id="IPR036179">
    <property type="entry name" value="Ig-like_dom_sf"/>
</dbReference>
<organism evidence="12 13">
    <name type="scientific">Gasterosteus aculeatus aculeatus</name>
    <name type="common">three-spined stickleback</name>
    <dbReference type="NCBI Taxonomy" id="481459"/>
    <lineage>
        <taxon>Eukaryota</taxon>
        <taxon>Metazoa</taxon>
        <taxon>Chordata</taxon>
        <taxon>Craniata</taxon>
        <taxon>Vertebrata</taxon>
        <taxon>Euteleostomi</taxon>
        <taxon>Actinopterygii</taxon>
        <taxon>Neopterygii</taxon>
        <taxon>Teleostei</taxon>
        <taxon>Neoteleostei</taxon>
        <taxon>Acanthomorphata</taxon>
        <taxon>Eupercaria</taxon>
        <taxon>Perciformes</taxon>
        <taxon>Cottioidei</taxon>
        <taxon>Gasterosteales</taxon>
        <taxon>Gasterosteidae</taxon>
        <taxon>Gasterosteus</taxon>
    </lineage>
</organism>
<dbReference type="InterPro" id="IPR052385">
    <property type="entry name" value="Obscurin/Obscurin-like_Reg"/>
</dbReference>
<dbReference type="GO" id="GO:0005737">
    <property type="term" value="C:cytoplasm"/>
    <property type="evidence" value="ECO:0007669"/>
    <property type="project" value="UniProtKB-SubCell"/>
</dbReference>
<evidence type="ECO:0000259" key="11">
    <source>
        <dbReference type="PROSITE" id="PS50853"/>
    </source>
</evidence>
<dbReference type="SMART" id="SM00409">
    <property type="entry name" value="IG"/>
    <property type="match status" value="17"/>
</dbReference>
<dbReference type="SUPFAM" id="SSF49265">
    <property type="entry name" value="Fibronectin type III"/>
    <property type="match status" value="1"/>
</dbReference>
<evidence type="ECO:0000256" key="8">
    <source>
        <dbReference type="ARBA" id="ARBA00023242"/>
    </source>
</evidence>
<dbReference type="FunFam" id="2.60.40.10:FF:001811">
    <property type="entry name" value="Obscurin like 1"/>
    <property type="match status" value="1"/>
</dbReference>
<feature type="domain" description="Ig-like" evidence="10">
    <location>
        <begin position="8"/>
        <end position="98"/>
    </location>
</feature>
<comment type="subcellular location">
    <subcellularLocation>
        <location evidence="2">Cytoplasm</location>
    </subcellularLocation>
    <subcellularLocation>
        <location evidence="1">Nucleus</location>
    </subcellularLocation>
</comment>
<dbReference type="FunFam" id="2.60.40.10:FF:000502">
    <property type="entry name" value="obscurin-like protein 1 isoform X2"/>
    <property type="match status" value="1"/>
</dbReference>
<dbReference type="CDD" id="cd00096">
    <property type="entry name" value="Ig"/>
    <property type="match status" value="2"/>
</dbReference>
<feature type="domain" description="Ig-like" evidence="10">
    <location>
        <begin position="108"/>
        <end position="188"/>
    </location>
</feature>
<dbReference type="InParanoid" id="G3PMR6"/>
<evidence type="ECO:0000256" key="9">
    <source>
        <dbReference type="ARBA" id="ARBA00023319"/>
    </source>
</evidence>
<dbReference type="PANTHER" id="PTHR35971:SF3">
    <property type="entry name" value="OBSCURIN-LIKE PROTEIN 1 ISOFORM X1"/>
    <property type="match status" value="1"/>
</dbReference>
<keyword evidence="13" id="KW-1185">Reference proteome</keyword>
<dbReference type="PROSITE" id="PS50835">
    <property type="entry name" value="IG_LIKE"/>
    <property type="match status" value="12"/>
</dbReference>
<dbReference type="InterPro" id="IPR013783">
    <property type="entry name" value="Ig-like_fold"/>
</dbReference>
<evidence type="ECO:0000259" key="10">
    <source>
        <dbReference type="PROSITE" id="PS50835"/>
    </source>
</evidence>
<dbReference type="InterPro" id="IPR003598">
    <property type="entry name" value="Ig_sub2"/>
</dbReference>
<dbReference type="CDD" id="cd00063">
    <property type="entry name" value="FN3"/>
    <property type="match status" value="1"/>
</dbReference>
<reference evidence="12" key="3">
    <citation type="submission" date="2025-09" db="UniProtKB">
        <authorList>
            <consortium name="Ensembl"/>
        </authorList>
    </citation>
    <scope>IDENTIFICATION</scope>
</reference>
<evidence type="ECO:0000313" key="12">
    <source>
        <dbReference type="Ensembl" id="ENSGACP00000018899.2"/>
    </source>
</evidence>
<reference evidence="12 13" key="1">
    <citation type="journal article" date="2021" name="G3 (Bethesda)">
        <title>Improved contiguity of the threespine stickleback genome using long-read sequencing.</title>
        <authorList>
            <person name="Nath S."/>
            <person name="Shaw D.E."/>
            <person name="White M.A."/>
        </authorList>
    </citation>
    <scope>NUCLEOTIDE SEQUENCE [LARGE SCALE GENOMIC DNA]</scope>
    <source>
        <strain evidence="12 13">Lake Benthic</strain>
    </source>
</reference>
<feature type="domain" description="Fibronectin type-III" evidence="11">
    <location>
        <begin position="484"/>
        <end position="580"/>
    </location>
</feature>
<evidence type="ECO:0000313" key="13">
    <source>
        <dbReference type="Proteomes" id="UP000007635"/>
    </source>
</evidence>
<feature type="domain" description="Ig-like" evidence="10">
    <location>
        <begin position="854"/>
        <end position="928"/>
    </location>
</feature>
<keyword evidence="4" id="KW-0963">Cytoplasm</keyword>